<keyword evidence="5" id="KW-0408">Iron</keyword>
<keyword evidence="3" id="KW-0001">2Fe-2S</keyword>
<dbReference type="InterPro" id="IPR017941">
    <property type="entry name" value="Rieske_2Fe-2S"/>
</dbReference>
<evidence type="ECO:0000256" key="9">
    <source>
        <dbReference type="ARBA" id="ARBA00034078"/>
    </source>
</evidence>
<evidence type="ECO:0000256" key="8">
    <source>
        <dbReference type="ARBA" id="ARBA00029586"/>
    </source>
</evidence>
<evidence type="ECO:0000256" key="1">
    <source>
        <dbReference type="ARBA" id="ARBA00002494"/>
    </source>
</evidence>
<dbReference type="InterPro" id="IPR005805">
    <property type="entry name" value="Rieske_Fe-S_prot_C"/>
</dbReference>
<reference evidence="12" key="1">
    <citation type="submission" date="2024-07" db="EMBL/GenBank/DDBJ databases">
        <authorList>
            <person name="Yu S.T."/>
        </authorList>
    </citation>
    <scope>NUCLEOTIDE SEQUENCE</scope>
    <source>
        <strain evidence="12">R11</strain>
    </source>
</reference>
<dbReference type="GO" id="GO:0016705">
    <property type="term" value="F:oxidoreductase activity, acting on paired donors, with incorporation or reduction of molecular oxygen"/>
    <property type="evidence" value="ECO:0007669"/>
    <property type="project" value="UniProtKB-ARBA"/>
</dbReference>
<keyword evidence="7" id="KW-1015">Disulfide bond</keyword>
<dbReference type="AlphaFoldDB" id="A0AB39NDM1"/>
<sequence length="176" mass="17534">MTSHHDDLEVAMPRDTVHRRRLLMAAGAVAAGSALNACVVPAQQEPAAPAAPPAAPEEAGSSPEQPSGEGNSADGGQVPEATPPLAQLSEVPTGGGLILKKQKVVITRDSSGTAQAFSAICTHQGCAVTSVSGGTINCACHGSKFDASTGQPVAGPAKSPLPPVAVEQRGDAIYPA</sequence>
<evidence type="ECO:0000256" key="5">
    <source>
        <dbReference type="ARBA" id="ARBA00023004"/>
    </source>
</evidence>
<dbReference type="PRINTS" id="PR00162">
    <property type="entry name" value="RIESKE"/>
</dbReference>
<feature type="region of interest" description="Disordered" evidence="10">
    <location>
        <begin position="46"/>
        <end position="93"/>
    </location>
</feature>
<proteinExistence type="predicted"/>
<evidence type="ECO:0000256" key="6">
    <source>
        <dbReference type="ARBA" id="ARBA00023014"/>
    </source>
</evidence>
<evidence type="ECO:0000256" key="7">
    <source>
        <dbReference type="ARBA" id="ARBA00023157"/>
    </source>
</evidence>
<dbReference type="EMBL" id="CP163432">
    <property type="protein sequence ID" value="XDQ15956.1"/>
    <property type="molecule type" value="Genomic_DNA"/>
</dbReference>
<dbReference type="GO" id="GO:0046872">
    <property type="term" value="F:metal ion binding"/>
    <property type="evidence" value="ECO:0007669"/>
    <property type="project" value="UniProtKB-KW"/>
</dbReference>
<organism evidence="12">
    <name type="scientific">Streptomyces sp. R11</name>
    <dbReference type="NCBI Taxonomy" id="3238625"/>
    <lineage>
        <taxon>Bacteria</taxon>
        <taxon>Bacillati</taxon>
        <taxon>Actinomycetota</taxon>
        <taxon>Actinomycetes</taxon>
        <taxon>Kitasatosporales</taxon>
        <taxon>Streptomycetaceae</taxon>
        <taxon>Streptomyces</taxon>
    </lineage>
</organism>
<feature type="domain" description="Rieske" evidence="11">
    <location>
        <begin position="83"/>
        <end position="175"/>
    </location>
</feature>
<comment type="cofactor">
    <cofactor evidence="9">
        <name>[2Fe-2S] cluster</name>
        <dbReference type="ChEBI" id="CHEBI:190135"/>
    </cofactor>
</comment>
<dbReference type="PROSITE" id="PS51318">
    <property type="entry name" value="TAT"/>
    <property type="match status" value="1"/>
</dbReference>
<dbReference type="Pfam" id="PF00355">
    <property type="entry name" value="Rieske"/>
    <property type="match status" value="1"/>
</dbReference>
<dbReference type="Gene3D" id="2.102.10.10">
    <property type="entry name" value="Rieske [2Fe-2S] iron-sulphur domain"/>
    <property type="match status" value="1"/>
</dbReference>
<dbReference type="GO" id="GO:0051537">
    <property type="term" value="F:2 iron, 2 sulfur cluster binding"/>
    <property type="evidence" value="ECO:0007669"/>
    <property type="project" value="UniProtKB-KW"/>
</dbReference>
<evidence type="ECO:0000256" key="4">
    <source>
        <dbReference type="ARBA" id="ARBA00022723"/>
    </source>
</evidence>
<accession>A0AB39NDM1</accession>
<dbReference type="InterPro" id="IPR036922">
    <property type="entry name" value="Rieske_2Fe-2S_sf"/>
</dbReference>
<gene>
    <name evidence="12" type="ORF">AB5J55_43475</name>
</gene>
<keyword evidence="6" id="KW-0411">Iron-sulfur</keyword>
<dbReference type="SUPFAM" id="SSF50022">
    <property type="entry name" value="ISP domain"/>
    <property type="match status" value="1"/>
</dbReference>
<protein>
    <recommendedName>
        <fullName evidence="2">Cytochrome bc1 complex Rieske iron-sulfur subunit</fullName>
    </recommendedName>
    <alternativeName>
        <fullName evidence="8">Cytochrome bc1 reductase complex subunit QcrA</fullName>
    </alternativeName>
</protein>
<dbReference type="PANTHER" id="PTHR10134">
    <property type="entry name" value="CYTOCHROME B-C1 COMPLEX SUBUNIT RIESKE, MITOCHONDRIAL"/>
    <property type="match status" value="1"/>
</dbReference>
<dbReference type="InterPro" id="IPR006311">
    <property type="entry name" value="TAT_signal"/>
</dbReference>
<dbReference type="InterPro" id="IPR014349">
    <property type="entry name" value="Rieske_Fe-S_prot"/>
</dbReference>
<evidence type="ECO:0000256" key="10">
    <source>
        <dbReference type="SAM" id="MobiDB-lite"/>
    </source>
</evidence>
<evidence type="ECO:0000256" key="3">
    <source>
        <dbReference type="ARBA" id="ARBA00022714"/>
    </source>
</evidence>
<dbReference type="CDD" id="cd03467">
    <property type="entry name" value="Rieske"/>
    <property type="match status" value="1"/>
</dbReference>
<keyword evidence="4" id="KW-0479">Metal-binding</keyword>
<dbReference type="PROSITE" id="PS51296">
    <property type="entry name" value="RIESKE"/>
    <property type="match status" value="1"/>
</dbReference>
<dbReference type="RefSeq" id="WP_369275880.1">
    <property type="nucleotide sequence ID" value="NZ_CP163432.1"/>
</dbReference>
<dbReference type="GO" id="GO:0016020">
    <property type="term" value="C:membrane"/>
    <property type="evidence" value="ECO:0007669"/>
    <property type="project" value="InterPro"/>
</dbReference>
<evidence type="ECO:0000313" key="12">
    <source>
        <dbReference type="EMBL" id="XDQ15956.1"/>
    </source>
</evidence>
<dbReference type="GO" id="GO:0004497">
    <property type="term" value="F:monooxygenase activity"/>
    <property type="evidence" value="ECO:0007669"/>
    <property type="project" value="UniProtKB-ARBA"/>
</dbReference>
<feature type="compositionally biased region" description="Low complexity" evidence="10">
    <location>
        <begin position="56"/>
        <end position="70"/>
    </location>
</feature>
<name>A0AB39NDM1_9ACTN</name>
<evidence type="ECO:0000259" key="11">
    <source>
        <dbReference type="PROSITE" id="PS51296"/>
    </source>
</evidence>
<comment type="function">
    <text evidence="1">Iron-sulfur subunit of the cytochrome bc1 complex, an essential component of the respiratory electron transport chain required for ATP synthesis. The bc1 complex catalyzes the oxidation of menaquinol and the reduction of cytochrome c in the respiratory chain. The bc1 complex operates through a Q-cycle mechanism that couples electron transfer to generation of the proton gradient that drives ATP synthesis.</text>
</comment>
<evidence type="ECO:0000256" key="2">
    <source>
        <dbReference type="ARBA" id="ARBA00015816"/>
    </source>
</evidence>